<name>A0ABV8LDK8_9NOCA</name>
<accession>A0ABV8LDK8</accession>
<organism evidence="2 3">
    <name type="scientific">Nocardia rhizosphaerae</name>
    <dbReference type="NCBI Taxonomy" id="1691571"/>
    <lineage>
        <taxon>Bacteria</taxon>
        <taxon>Bacillati</taxon>
        <taxon>Actinomycetota</taxon>
        <taxon>Actinomycetes</taxon>
        <taxon>Mycobacteriales</taxon>
        <taxon>Nocardiaceae</taxon>
        <taxon>Nocardia</taxon>
    </lineage>
</organism>
<dbReference type="EMBL" id="JBHSBA010000015">
    <property type="protein sequence ID" value="MFC4128330.1"/>
    <property type="molecule type" value="Genomic_DNA"/>
</dbReference>
<protein>
    <submittedName>
        <fullName evidence="2">Uncharacterized protein</fullName>
    </submittedName>
</protein>
<keyword evidence="1" id="KW-0812">Transmembrane</keyword>
<keyword evidence="1" id="KW-1133">Transmembrane helix</keyword>
<gene>
    <name evidence="2" type="ORF">ACFOW8_25725</name>
</gene>
<evidence type="ECO:0000256" key="1">
    <source>
        <dbReference type="SAM" id="Phobius"/>
    </source>
</evidence>
<keyword evidence="3" id="KW-1185">Reference proteome</keyword>
<feature type="transmembrane region" description="Helical" evidence="1">
    <location>
        <begin position="12"/>
        <end position="29"/>
    </location>
</feature>
<sequence>MTGSATACGHTALARTLGAALIISGNALFNVGGRILVLPAAVCVGLGVGASLGGVPVVGDRAAHGGHLRPVEECRPWTWRSVW</sequence>
<dbReference type="Proteomes" id="UP001595767">
    <property type="component" value="Unassembled WGS sequence"/>
</dbReference>
<feature type="transmembrane region" description="Helical" evidence="1">
    <location>
        <begin position="35"/>
        <end position="59"/>
    </location>
</feature>
<reference evidence="3" key="1">
    <citation type="journal article" date="2019" name="Int. J. Syst. Evol. Microbiol.">
        <title>The Global Catalogue of Microorganisms (GCM) 10K type strain sequencing project: providing services to taxonomists for standard genome sequencing and annotation.</title>
        <authorList>
            <consortium name="The Broad Institute Genomics Platform"/>
            <consortium name="The Broad Institute Genome Sequencing Center for Infectious Disease"/>
            <person name="Wu L."/>
            <person name="Ma J."/>
        </authorList>
    </citation>
    <scope>NUCLEOTIDE SEQUENCE [LARGE SCALE GENOMIC DNA]</scope>
    <source>
        <strain evidence="3">CGMCC 4.7204</strain>
    </source>
</reference>
<dbReference type="RefSeq" id="WP_378554081.1">
    <property type="nucleotide sequence ID" value="NZ_JBHSBA010000015.1"/>
</dbReference>
<evidence type="ECO:0000313" key="2">
    <source>
        <dbReference type="EMBL" id="MFC4128330.1"/>
    </source>
</evidence>
<evidence type="ECO:0000313" key="3">
    <source>
        <dbReference type="Proteomes" id="UP001595767"/>
    </source>
</evidence>
<comment type="caution">
    <text evidence="2">The sequence shown here is derived from an EMBL/GenBank/DDBJ whole genome shotgun (WGS) entry which is preliminary data.</text>
</comment>
<keyword evidence="1" id="KW-0472">Membrane</keyword>
<proteinExistence type="predicted"/>